<keyword evidence="4" id="KW-1185">Reference proteome</keyword>
<evidence type="ECO:0000313" key="3">
    <source>
        <dbReference type="EMBL" id="KAG2093135.1"/>
    </source>
</evidence>
<dbReference type="GO" id="GO:0042645">
    <property type="term" value="C:mitochondrial nucleoid"/>
    <property type="evidence" value="ECO:0007669"/>
    <property type="project" value="TreeGrafter"/>
</dbReference>
<dbReference type="InterPro" id="IPR053050">
    <property type="entry name" value="ALS_regulatory_subunit"/>
</dbReference>
<dbReference type="EMBL" id="JABBWM010000086">
    <property type="protein sequence ID" value="KAG2093135.1"/>
    <property type="molecule type" value="Genomic_DNA"/>
</dbReference>
<feature type="region of interest" description="Disordered" evidence="2">
    <location>
        <begin position="57"/>
        <end position="77"/>
    </location>
</feature>
<evidence type="ECO:0000313" key="4">
    <source>
        <dbReference type="Proteomes" id="UP000823399"/>
    </source>
</evidence>
<organism evidence="3 4">
    <name type="scientific">Suillus discolor</name>
    <dbReference type="NCBI Taxonomy" id="1912936"/>
    <lineage>
        <taxon>Eukaryota</taxon>
        <taxon>Fungi</taxon>
        <taxon>Dikarya</taxon>
        <taxon>Basidiomycota</taxon>
        <taxon>Agaricomycotina</taxon>
        <taxon>Agaricomycetes</taxon>
        <taxon>Agaricomycetidae</taxon>
        <taxon>Boletales</taxon>
        <taxon>Suillineae</taxon>
        <taxon>Suillaceae</taxon>
        <taxon>Suillus</taxon>
    </lineage>
</organism>
<accession>A0A9P7JNP5</accession>
<gene>
    <name evidence="3" type="ORF">F5147DRAFT_840549</name>
</gene>
<dbReference type="GO" id="GO:0005948">
    <property type="term" value="C:acetolactate synthase complex"/>
    <property type="evidence" value="ECO:0007669"/>
    <property type="project" value="TreeGrafter"/>
</dbReference>
<dbReference type="GO" id="GO:1990610">
    <property type="term" value="F:acetolactate synthase regulator activity"/>
    <property type="evidence" value="ECO:0007669"/>
    <property type="project" value="UniProtKB-UniRule"/>
</dbReference>
<feature type="compositionally biased region" description="Basic and acidic residues" evidence="2">
    <location>
        <begin position="90"/>
        <end position="100"/>
    </location>
</feature>
<dbReference type="PANTHER" id="PTHR31242">
    <property type="entry name" value="ACETOLACTATE SYNTHASE SMALL SUBUNIT, MITOCHONDRIAL"/>
    <property type="match status" value="1"/>
</dbReference>
<dbReference type="InterPro" id="IPR004789">
    <property type="entry name" value="Acetalactate_synth_ssu"/>
</dbReference>
<evidence type="ECO:0000256" key="2">
    <source>
        <dbReference type="SAM" id="MobiDB-lite"/>
    </source>
</evidence>
<keyword evidence="1" id="KW-0100">Branched-chain amino acid biosynthesis</keyword>
<keyword evidence="1" id="KW-0808">Transferase</keyword>
<dbReference type="OrthoDB" id="2013116at2759"/>
<sequence length="198" mass="22013">MSIVLSGQDGVMEQARRQLEDLVPVWAVLDYTNTRVITREFLLVSVHLGPEYLEDQLLGGPSHKPRRGFHPPHRETKLEKETTLAHNFERGAHPNSHTEPHNPSPLTPSEALRLKHQHLQSISVLSDQFGAKIVDVSENSVIVELTAKTIVSSRFSDCLMAMPRTPITHSSDDSDDAADEIGVVCFPLVRWSVEAAVV</sequence>
<dbReference type="Gene3D" id="3.30.70.1150">
    <property type="entry name" value="ACT-like. Chain A, domain 2"/>
    <property type="match status" value="1"/>
</dbReference>
<dbReference type="GO" id="GO:0003984">
    <property type="term" value="F:acetolactate synthase activity"/>
    <property type="evidence" value="ECO:0007669"/>
    <property type="project" value="UniProtKB-UniRule"/>
</dbReference>
<keyword evidence="1" id="KW-0028">Amino-acid biosynthesis</keyword>
<dbReference type="RefSeq" id="XP_041287096.1">
    <property type="nucleotide sequence ID" value="XM_041444302.1"/>
</dbReference>
<dbReference type="NCBIfam" id="TIGR00119">
    <property type="entry name" value="acolac_sm"/>
    <property type="match status" value="1"/>
</dbReference>
<dbReference type="GO" id="GO:0009099">
    <property type="term" value="P:L-valine biosynthetic process"/>
    <property type="evidence" value="ECO:0007669"/>
    <property type="project" value="UniProtKB-UniRule"/>
</dbReference>
<feature type="region of interest" description="Disordered" evidence="2">
    <location>
        <begin position="90"/>
        <end position="109"/>
    </location>
</feature>
<reference evidence="3" key="1">
    <citation type="journal article" date="2020" name="New Phytol.">
        <title>Comparative genomics reveals dynamic genome evolution in host specialist ectomycorrhizal fungi.</title>
        <authorList>
            <person name="Lofgren L.A."/>
            <person name="Nguyen N.H."/>
            <person name="Vilgalys R."/>
            <person name="Ruytinx J."/>
            <person name="Liao H.L."/>
            <person name="Branco S."/>
            <person name="Kuo A."/>
            <person name="LaButti K."/>
            <person name="Lipzen A."/>
            <person name="Andreopoulos W."/>
            <person name="Pangilinan J."/>
            <person name="Riley R."/>
            <person name="Hundley H."/>
            <person name="Na H."/>
            <person name="Barry K."/>
            <person name="Grigoriev I.V."/>
            <person name="Stajich J.E."/>
            <person name="Kennedy P.G."/>
        </authorList>
    </citation>
    <scope>NUCLEOTIDE SEQUENCE</scope>
    <source>
        <strain evidence="3">FC423</strain>
    </source>
</reference>
<dbReference type="Proteomes" id="UP000823399">
    <property type="component" value="Unassembled WGS sequence"/>
</dbReference>
<dbReference type="GO" id="GO:0009097">
    <property type="term" value="P:isoleucine biosynthetic process"/>
    <property type="evidence" value="ECO:0007669"/>
    <property type="project" value="UniProtKB-UniRule"/>
</dbReference>
<protein>
    <recommendedName>
        <fullName evidence="1">Acetolactate synthase small subunit</fullName>
        <shortName evidence="1">AHAS</shortName>
        <shortName evidence="1">ALS</shortName>
        <ecNumber evidence="1">2.2.1.6</ecNumber>
    </recommendedName>
    <alternativeName>
        <fullName evidence="1">Acetohydroxy-acid synthase small subunit</fullName>
    </alternativeName>
</protein>
<dbReference type="EC" id="2.2.1.6" evidence="1"/>
<evidence type="ECO:0000256" key="1">
    <source>
        <dbReference type="RuleBase" id="RU368092"/>
    </source>
</evidence>
<dbReference type="AlphaFoldDB" id="A0A9P7JNP5"/>
<dbReference type="InterPro" id="IPR027271">
    <property type="entry name" value="Acetolactate_synth/TF_NikR_C"/>
</dbReference>
<comment type="catalytic activity">
    <reaction evidence="1">
        <text>2 pyruvate + H(+) = (2S)-2-acetolactate + CO2</text>
        <dbReference type="Rhea" id="RHEA:25249"/>
        <dbReference type="ChEBI" id="CHEBI:15361"/>
        <dbReference type="ChEBI" id="CHEBI:15378"/>
        <dbReference type="ChEBI" id="CHEBI:16526"/>
        <dbReference type="ChEBI" id="CHEBI:58476"/>
        <dbReference type="EC" id="2.2.1.6"/>
    </reaction>
</comment>
<comment type="pathway">
    <text evidence="1">Amino-acid biosynthesis; L-isoleucine biosynthesis; L-isoleucine from 2-oxobutanoate: step 1/4.</text>
</comment>
<comment type="subunit">
    <text evidence="1">Dimer of large and small chains.</text>
</comment>
<comment type="pathway">
    <text evidence="1">Amino-acid biosynthesis; L-valine biosynthesis; L-valine from pyruvate: step 1/4.</text>
</comment>
<comment type="function">
    <text evidence="1">Catalyzes the conversion of 2 pyruvate molecules into acetolactate in the first common step of the biosynthetic pathway of the branched-amino acids such as leucine, isoleucine, and valine.</text>
</comment>
<dbReference type="GeneID" id="64706561"/>
<dbReference type="PANTHER" id="PTHR31242:SF2">
    <property type="entry name" value="ACETOLACTATE SYNTHASE SMALL SUBUNIT, MITOCHONDRIAL"/>
    <property type="match status" value="1"/>
</dbReference>
<comment type="similarity">
    <text evidence="1">Belongs to the acetolactate synthase small subunit family.</text>
</comment>
<proteinExistence type="inferred from homology"/>
<comment type="caution">
    <text evidence="3">The sequence shown here is derived from an EMBL/GenBank/DDBJ whole genome shotgun (WGS) entry which is preliminary data.</text>
</comment>
<name>A0A9P7JNP5_9AGAM</name>